<feature type="transmembrane region" description="Helical" evidence="1">
    <location>
        <begin position="33"/>
        <end position="51"/>
    </location>
</feature>
<name>A0ABU2FJR9_9EURY</name>
<keyword evidence="1" id="KW-0812">Transmembrane</keyword>
<keyword evidence="1" id="KW-0472">Membrane</keyword>
<reference evidence="2 3" key="1">
    <citation type="submission" date="2022-06" db="EMBL/GenBank/DDBJ databases">
        <title>Halomicroarcula sp. a new haloarchaeum isolate from saline soil.</title>
        <authorList>
            <person name="Strakova D."/>
            <person name="Galisteo C."/>
            <person name="Sanchez-Porro C."/>
            <person name="Ventosa A."/>
        </authorList>
    </citation>
    <scope>NUCLEOTIDE SEQUENCE [LARGE SCALE GENOMIC DNA]</scope>
    <source>
        <strain evidence="2 3">S3CR25-11</strain>
    </source>
</reference>
<accession>A0ABU2FJR9</accession>
<dbReference type="EMBL" id="JAMQOS010000001">
    <property type="protein sequence ID" value="MDS0281005.1"/>
    <property type="molecule type" value="Genomic_DNA"/>
</dbReference>
<feature type="transmembrane region" description="Helical" evidence="1">
    <location>
        <begin position="6"/>
        <end position="26"/>
    </location>
</feature>
<sequence>MVDWESYWSVIGVSGLLVIGTLFFLFPEPLTSVLGIILVLVASGIWLAGWYRDDDEPEDRAVVEA</sequence>
<organism evidence="2 3">
    <name type="scientific">Haloarcula onubensis</name>
    <dbReference type="NCBI Taxonomy" id="2950539"/>
    <lineage>
        <taxon>Archaea</taxon>
        <taxon>Methanobacteriati</taxon>
        <taxon>Methanobacteriota</taxon>
        <taxon>Stenosarchaea group</taxon>
        <taxon>Halobacteria</taxon>
        <taxon>Halobacteriales</taxon>
        <taxon>Haloarculaceae</taxon>
        <taxon>Haloarcula</taxon>
    </lineage>
</organism>
<evidence type="ECO:0000256" key="1">
    <source>
        <dbReference type="SAM" id="Phobius"/>
    </source>
</evidence>
<comment type="caution">
    <text evidence="2">The sequence shown here is derived from an EMBL/GenBank/DDBJ whole genome shotgun (WGS) entry which is preliminary data.</text>
</comment>
<evidence type="ECO:0000313" key="3">
    <source>
        <dbReference type="Proteomes" id="UP001268864"/>
    </source>
</evidence>
<evidence type="ECO:0000313" key="2">
    <source>
        <dbReference type="EMBL" id="MDS0281005.1"/>
    </source>
</evidence>
<keyword evidence="1" id="KW-1133">Transmembrane helix</keyword>
<proteinExistence type="predicted"/>
<dbReference type="RefSeq" id="WP_310898845.1">
    <property type="nucleotide sequence ID" value="NZ_JAMQOS010000001.1"/>
</dbReference>
<protein>
    <submittedName>
        <fullName evidence="2">Uncharacterized protein</fullName>
    </submittedName>
</protein>
<gene>
    <name evidence="2" type="ORF">NDI86_02655</name>
</gene>
<keyword evidence="3" id="KW-1185">Reference proteome</keyword>
<dbReference type="Proteomes" id="UP001268864">
    <property type="component" value="Unassembled WGS sequence"/>
</dbReference>